<dbReference type="InterPro" id="IPR004408">
    <property type="entry name" value="Biotin_CoA_COase_ligase"/>
</dbReference>
<keyword evidence="3" id="KW-0547">Nucleotide-binding</keyword>
<organism evidence="5 6">
    <name type="scientific">Tenuibacillus multivorans</name>
    <dbReference type="NCBI Taxonomy" id="237069"/>
    <lineage>
        <taxon>Bacteria</taxon>
        <taxon>Bacillati</taxon>
        <taxon>Bacillota</taxon>
        <taxon>Bacilli</taxon>
        <taxon>Bacillales</taxon>
        <taxon>Bacillaceae</taxon>
        <taxon>Tenuibacillus</taxon>
    </lineage>
</organism>
<evidence type="ECO:0000256" key="1">
    <source>
        <dbReference type="ARBA" id="ARBA00022598"/>
    </source>
</evidence>
<dbReference type="EMBL" id="FNIG01000006">
    <property type="protein sequence ID" value="SDN60986.1"/>
    <property type="molecule type" value="Genomic_DNA"/>
</dbReference>
<dbReference type="GO" id="GO:0004077">
    <property type="term" value="F:biotin--[biotin carboxyl-carrier protein] ligase activity"/>
    <property type="evidence" value="ECO:0007669"/>
    <property type="project" value="UniProtKB-UniRule"/>
</dbReference>
<dbReference type="AlphaFoldDB" id="A0A1H0CSY2"/>
<dbReference type="PROSITE" id="PS51733">
    <property type="entry name" value="BPL_LPL_CATALYTIC"/>
    <property type="match status" value="1"/>
</dbReference>
<dbReference type="Pfam" id="PF08279">
    <property type="entry name" value="HTH_11"/>
    <property type="match status" value="1"/>
</dbReference>
<dbReference type="EC" id="6.3.4.15" evidence="3"/>
<dbReference type="GO" id="GO:0006355">
    <property type="term" value="P:regulation of DNA-templated transcription"/>
    <property type="evidence" value="ECO:0007669"/>
    <property type="project" value="UniProtKB-UniRule"/>
</dbReference>
<evidence type="ECO:0000256" key="3">
    <source>
        <dbReference type="HAMAP-Rule" id="MF_00978"/>
    </source>
</evidence>
<dbReference type="Proteomes" id="UP000199334">
    <property type="component" value="Unassembled WGS sequence"/>
</dbReference>
<keyword evidence="6" id="KW-1185">Reference proteome</keyword>
<keyword evidence="3" id="KW-0804">Transcription</keyword>
<dbReference type="GO" id="GO:0003677">
    <property type="term" value="F:DNA binding"/>
    <property type="evidence" value="ECO:0007669"/>
    <property type="project" value="UniProtKB-UniRule"/>
</dbReference>
<keyword evidence="2 3" id="KW-0238">DNA-binding</keyword>
<comment type="similarity">
    <text evidence="3">Belongs to the biotin--protein ligase family.</text>
</comment>
<dbReference type="RefSeq" id="WP_093857070.1">
    <property type="nucleotide sequence ID" value="NZ_FNIG01000006.1"/>
</dbReference>
<dbReference type="InterPro" id="IPR013196">
    <property type="entry name" value="HTH_11"/>
</dbReference>
<dbReference type="GO" id="GO:0005524">
    <property type="term" value="F:ATP binding"/>
    <property type="evidence" value="ECO:0007669"/>
    <property type="project" value="UniProtKB-UniRule"/>
</dbReference>
<dbReference type="SUPFAM" id="SSF46785">
    <property type="entry name" value="Winged helix' DNA-binding domain"/>
    <property type="match status" value="1"/>
</dbReference>
<feature type="binding site" evidence="3">
    <location>
        <position position="117"/>
    </location>
    <ligand>
        <name>biotin</name>
        <dbReference type="ChEBI" id="CHEBI:57586"/>
    </ligand>
</feature>
<sequence>MGNTRKRLIDILSSHKDTYVSGQELSNMLNISRSAVWKHMNELKKDGYQIEGVTKKGYRIINSPNDLSASALQWDLKTDWLGQEIVYKEQVKSTQLVAHELAREDAKHGTVVVAREQTEGRGRMRRYWDSKDGLGLWFSSIIRPMYIEPKRASQLTLVAAVAIADCLSKKGLDIKIKWPNDIFVGGRKLAGILTEMQAEQDFVQYIILGIGMNVNHEIEDLHDSIKEKATSLFLETREKMNLNHLLDQLLEELELKYEMFIEDGFHLFKEKWESYAYKIGEWLQVKTNNTWDAKVIGIHEDGALIVTDRQDQEQVLYSAEIIW</sequence>
<protein>
    <recommendedName>
        <fullName evidence="3">Bifunctional ligase/repressor BirA</fullName>
    </recommendedName>
    <alternativeName>
        <fullName evidence="3">Biotin--[acetyl-CoA-carboxylase] ligase</fullName>
        <ecNumber evidence="3">6.3.4.15</ecNumber>
    </alternativeName>
    <alternativeName>
        <fullName evidence="3">Biotin--protein ligase</fullName>
    </alternativeName>
    <alternativeName>
        <fullName evidence="3">Biotin-[acetyl-CoA carboxylase] synthetase</fullName>
    </alternativeName>
</protein>
<dbReference type="InterPro" id="IPR011991">
    <property type="entry name" value="ArsR-like_HTH"/>
</dbReference>
<dbReference type="OrthoDB" id="9807064at2"/>
<dbReference type="GO" id="GO:0016740">
    <property type="term" value="F:transferase activity"/>
    <property type="evidence" value="ECO:0007669"/>
    <property type="project" value="UniProtKB-ARBA"/>
</dbReference>
<dbReference type="NCBIfam" id="TIGR00121">
    <property type="entry name" value="birA_ligase"/>
    <property type="match status" value="1"/>
</dbReference>
<feature type="binding site" evidence="3">
    <location>
        <position position="188"/>
    </location>
    <ligand>
        <name>biotin</name>
        <dbReference type="ChEBI" id="CHEBI:57586"/>
    </ligand>
</feature>
<dbReference type="PANTHER" id="PTHR12835:SF5">
    <property type="entry name" value="BIOTIN--PROTEIN LIGASE"/>
    <property type="match status" value="1"/>
</dbReference>
<evidence type="ECO:0000259" key="4">
    <source>
        <dbReference type="PROSITE" id="PS51733"/>
    </source>
</evidence>
<evidence type="ECO:0000313" key="6">
    <source>
        <dbReference type="Proteomes" id="UP000199334"/>
    </source>
</evidence>
<dbReference type="SUPFAM" id="SSF55681">
    <property type="entry name" value="Class II aaRS and biotin synthetases"/>
    <property type="match status" value="1"/>
</dbReference>
<keyword evidence="3" id="KW-0067">ATP-binding</keyword>
<comment type="function">
    <text evidence="3">Acts both as a biotin--[acetyl-CoA-carboxylase] ligase and a repressor.</text>
</comment>
<keyword evidence="3" id="KW-0805">Transcription regulation</keyword>
<dbReference type="GO" id="GO:0005737">
    <property type="term" value="C:cytoplasm"/>
    <property type="evidence" value="ECO:0007669"/>
    <property type="project" value="TreeGrafter"/>
</dbReference>
<feature type="DNA-binding region" description="H-T-H motif" evidence="3">
    <location>
        <begin position="22"/>
        <end position="41"/>
    </location>
</feature>
<keyword evidence="1 3" id="KW-0436">Ligase</keyword>
<dbReference type="GO" id="GO:0009249">
    <property type="term" value="P:protein lipoylation"/>
    <property type="evidence" value="ECO:0007669"/>
    <property type="project" value="UniProtKB-ARBA"/>
</dbReference>
<dbReference type="CDD" id="cd00090">
    <property type="entry name" value="HTH_ARSR"/>
    <property type="match status" value="1"/>
</dbReference>
<dbReference type="InterPro" id="IPR036390">
    <property type="entry name" value="WH_DNA-bd_sf"/>
</dbReference>
<dbReference type="CDD" id="cd16442">
    <property type="entry name" value="BPL"/>
    <property type="match status" value="1"/>
</dbReference>
<evidence type="ECO:0000256" key="2">
    <source>
        <dbReference type="ARBA" id="ARBA00023125"/>
    </source>
</evidence>
<evidence type="ECO:0000313" key="5">
    <source>
        <dbReference type="EMBL" id="SDN60986.1"/>
    </source>
</evidence>
<accession>A0A1H0CSY2</accession>
<keyword evidence="3" id="KW-0678">Repressor</keyword>
<proteinExistence type="inferred from homology"/>
<dbReference type="STRING" id="237069.SAMN05216498_2661"/>
<gene>
    <name evidence="3" type="primary">birA</name>
    <name evidence="5" type="ORF">SAMN05216498_2661</name>
</gene>
<dbReference type="InterPro" id="IPR004143">
    <property type="entry name" value="BPL_LPL_catalytic"/>
</dbReference>
<comment type="catalytic activity">
    <reaction evidence="3">
        <text>biotin + L-lysyl-[protein] + ATP = N(6)-biotinyl-L-lysyl-[protein] + AMP + diphosphate + H(+)</text>
        <dbReference type="Rhea" id="RHEA:11756"/>
        <dbReference type="Rhea" id="RHEA-COMP:9752"/>
        <dbReference type="Rhea" id="RHEA-COMP:10505"/>
        <dbReference type="ChEBI" id="CHEBI:15378"/>
        <dbReference type="ChEBI" id="CHEBI:29969"/>
        <dbReference type="ChEBI" id="CHEBI:30616"/>
        <dbReference type="ChEBI" id="CHEBI:33019"/>
        <dbReference type="ChEBI" id="CHEBI:57586"/>
        <dbReference type="ChEBI" id="CHEBI:83144"/>
        <dbReference type="ChEBI" id="CHEBI:456215"/>
        <dbReference type="EC" id="6.3.4.15"/>
    </reaction>
</comment>
<dbReference type="InterPro" id="IPR045864">
    <property type="entry name" value="aa-tRNA-synth_II/BPL/LPL"/>
</dbReference>
<reference evidence="5 6" key="1">
    <citation type="submission" date="2016-10" db="EMBL/GenBank/DDBJ databases">
        <authorList>
            <person name="de Groot N.N."/>
        </authorList>
    </citation>
    <scope>NUCLEOTIDE SEQUENCE [LARGE SCALE GENOMIC DNA]</scope>
    <source>
        <strain evidence="5 6">CGMCC 1.3442</strain>
    </source>
</reference>
<dbReference type="PANTHER" id="PTHR12835">
    <property type="entry name" value="BIOTIN PROTEIN LIGASE"/>
    <property type="match status" value="1"/>
</dbReference>
<dbReference type="Gene3D" id="1.10.10.10">
    <property type="entry name" value="Winged helix-like DNA-binding domain superfamily/Winged helix DNA-binding domain"/>
    <property type="match status" value="1"/>
</dbReference>
<dbReference type="Gene3D" id="3.30.930.10">
    <property type="entry name" value="Bira Bifunctional Protein, Domain 2"/>
    <property type="match status" value="1"/>
</dbReference>
<dbReference type="Pfam" id="PF03099">
    <property type="entry name" value="BPL_LplA_LipB"/>
    <property type="match status" value="1"/>
</dbReference>
<dbReference type="InterPro" id="IPR030855">
    <property type="entry name" value="Bifunct_BirA"/>
</dbReference>
<dbReference type="HAMAP" id="MF_00978">
    <property type="entry name" value="Bifunct_BirA"/>
    <property type="match status" value="1"/>
</dbReference>
<feature type="domain" description="BPL/LPL catalytic" evidence="4">
    <location>
        <begin position="70"/>
        <end position="261"/>
    </location>
</feature>
<comment type="caution">
    <text evidence="3">Lacks conserved residue(s) required for the propagation of feature annotation.</text>
</comment>
<keyword evidence="3" id="KW-0092">Biotin</keyword>
<name>A0A1H0CSY2_9BACI</name>
<dbReference type="InterPro" id="IPR036388">
    <property type="entry name" value="WH-like_DNA-bd_sf"/>
</dbReference>
<feature type="binding site" evidence="3">
    <location>
        <begin position="121"/>
        <end position="123"/>
    </location>
    <ligand>
        <name>biotin</name>
        <dbReference type="ChEBI" id="CHEBI:57586"/>
    </ligand>
</feature>